<protein>
    <submittedName>
        <fullName evidence="1">Uncharacterized protein</fullName>
    </submittedName>
</protein>
<name>A0A8S5LR19_9CAUD</name>
<reference evidence="1" key="1">
    <citation type="journal article" date="2021" name="Proc. Natl. Acad. Sci. U.S.A.">
        <title>A Catalog of Tens of Thousands of Viruses from Human Metagenomes Reveals Hidden Associations with Chronic Diseases.</title>
        <authorList>
            <person name="Tisza M.J."/>
            <person name="Buck C.B."/>
        </authorList>
    </citation>
    <scope>NUCLEOTIDE SEQUENCE</scope>
    <source>
        <strain evidence="1">CtfJc17</strain>
    </source>
</reference>
<accession>A0A8S5LR19</accession>
<dbReference type="EMBL" id="BK015898">
    <property type="protein sequence ID" value="DAD72378.1"/>
    <property type="molecule type" value="Genomic_DNA"/>
</dbReference>
<sequence length="115" mass="13766">MNIPIQKVLFIKAQRDMIDIFYQESLNHLGWVPKERYLVKALRFQGFVPASKYKMRSKYAYIMTNRMLEKEYWVFPMRLADNYKSMQNPKYKFYTEVFGKAGIPGITKIKYSNGD</sequence>
<evidence type="ECO:0000313" key="1">
    <source>
        <dbReference type="EMBL" id="DAD72378.1"/>
    </source>
</evidence>
<proteinExistence type="predicted"/>
<organism evidence="1">
    <name type="scientific">Myoviridae sp. ctfJc17</name>
    <dbReference type="NCBI Taxonomy" id="2827612"/>
    <lineage>
        <taxon>Viruses</taxon>
        <taxon>Duplodnaviria</taxon>
        <taxon>Heunggongvirae</taxon>
        <taxon>Uroviricota</taxon>
        <taxon>Caudoviricetes</taxon>
    </lineage>
</organism>